<comment type="similarity">
    <text evidence="7">Belongs to the Nibrin family.</text>
</comment>
<keyword evidence="6" id="KW-0539">Nucleus</keyword>
<dbReference type="GO" id="GO:0007095">
    <property type="term" value="P:mitotic G2 DNA damage checkpoint signaling"/>
    <property type="evidence" value="ECO:0007669"/>
    <property type="project" value="InterPro"/>
</dbReference>
<gene>
    <name evidence="10" type="ORF">AOQ84DRAFT_436165</name>
</gene>
<dbReference type="PANTHER" id="PTHR12162">
    <property type="entry name" value="NIBRIN-RELATED"/>
    <property type="match status" value="1"/>
</dbReference>
<feature type="compositionally biased region" description="Polar residues" evidence="8">
    <location>
        <begin position="387"/>
        <end position="404"/>
    </location>
</feature>
<evidence type="ECO:0000256" key="8">
    <source>
        <dbReference type="SAM" id="MobiDB-lite"/>
    </source>
</evidence>
<dbReference type="InterPro" id="IPR036420">
    <property type="entry name" value="BRCT_dom_sf"/>
</dbReference>
<keyword evidence="5" id="KW-0234">DNA repair</keyword>
<dbReference type="InterPro" id="IPR040227">
    <property type="entry name" value="Nibrin-rel"/>
</dbReference>
<dbReference type="SUPFAM" id="SSF49879">
    <property type="entry name" value="SMAD/FHA domain"/>
    <property type="match status" value="1"/>
</dbReference>
<dbReference type="InterPro" id="IPR043014">
    <property type="entry name" value="Nibrin_BRCT2_sf"/>
</dbReference>
<evidence type="ECO:0000259" key="9">
    <source>
        <dbReference type="PROSITE" id="PS50006"/>
    </source>
</evidence>
<feature type="domain" description="FHA" evidence="9">
    <location>
        <begin position="24"/>
        <end position="92"/>
    </location>
</feature>
<name>A0A8E2JYC4_9PEZI</name>
<dbReference type="EMBL" id="KV748683">
    <property type="protein sequence ID" value="OCL13684.1"/>
    <property type="molecule type" value="Genomic_DNA"/>
</dbReference>
<feature type="compositionally biased region" description="Polar residues" evidence="8">
    <location>
        <begin position="476"/>
        <end position="488"/>
    </location>
</feature>
<evidence type="ECO:0000256" key="1">
    <source>
        <dbReference type="ARBA" id="ARBA00004123"/>
    </source>
</evidence>
<feature type="region of interest" description="Disordered" evidence="8">
    <location>
        <begin position="387"/>
        <end position="426"/>
    </location>
</feature>
<feature type="compositionally biased region" description="Low complexity" evidence="8">
    <location>
        <begin position="755"/>
        <end position="776"/>
    </location>
</feature>
<proteinExistence type="inferred from homology"/>
<dbReference type="Gene3D" id="3.40.50.10190">
    <property type="entry name" value="BRCT domain"/>
    <property type="match status" value="1"/>
</dbReference>
<protein>
    <recommendedName>
        <fullName evidence="9">FHA domain-containing protein</fullName>
    </recommendedName>
</protein>
<dbReference type="PANTHER" id="PTHR12162:SF0">
    <property type="entry name" value="NIBRIN"/>
    <property type="match status" value="1"/>
</dbReference>
<accession>A0A8E2JYC4</accession>
<evidence type="ECO:0000256" key="3">
    <source>
        <dbReference type="ARBA" id="ARBA00022454"/>
    </source>
</evidence>
<dbReference type="GO" id="GO:0030870">
    <property type="term" value="C:Mre11 complex"/>
    <property type="evidence" value="ECO:0007669"/>
    <property type="project" value="InterPro"/>
</dbReference>
<evidence type="ECO:0000313" key="11">
    <source>
        <dbReference type="Proteomes" id="UP000250140"/>
    </source>
</evidence>
<keyword evidence="4" id="KW-0227">DNA damage</keyword>
<feature type="region of interest" description="Disordered" evidence="8">
    <location>
        <begin position="676"/>
        <end position="831"/>
    </location>
</feature>
<feature type="compositionally biased region" description="Pro residues" evidence="8">
    <location>
        <begin position="798"/>
        <end position="810"/>
    </location>
</feature>
<dbReference type="Gene3D" id="2.60.200.20">
    <property type="match status" value="1"/>
</dbReference>
<dbReference type="OrthoDB" id="552194at2759"/>
<evidence type="ECO:0000256" key="6">
    <source>
        <dbReference type="ARBA" id="ARBA00023242"/>
    </source>
</evidence>
<dbReference type="Gene3D" id="3.40.50.10980">
    <property type="entry name" value="Nibrin, BRCT2 domain"/>
    <property type="match status" value="1"/>
</dbReference>
<evidence type="ECO:0000256" key="2">
    <source>
        <dbReference type="ARBA" id="ARBA00004286"/>
    </source>
</evidence>
<dbReference type="GO" id="GO:0005694">
    <property type="term" value="C:chromosome"/>
    <property type="evidence" value="ECO:0007669"/>
    <property type="project" value="UniProtKB-SubCell"/>
</dbReference>
<dbReference type="GO" id="GO:0003684">
    <property type="term" value="F:damaged DNA binding"/>
    <property type="evidence" value="ECO:0007669"/>
    <property type="project" value="TreeGrafter"/>
</dbReference>
<feature type="region of interest" description="Disordered" evidence="8">
    <location>
        <begin position="472"/>
        <end position="504"/>
    </location>
</feature>
<keyword evidence="11" id="KW-1185">Reference proteome</keyword>
<dbReference type="GO" id="GO:0000724">
    <property type="term" value="P:double-strand break repair via homologous recombination"/>
    <property type="evidence" value="ECO:0007669"/>
    <property type="project" value="TreeGrafter"/>
</dbReference>
<dbReference type="InterPro" id="IPR008984">
    <property type="entry name" value="SMAD_FHA_dom_sf"/>
</dbReference>
<comment type="subcellular location">
    <subcellularLocation>
        <location evidence="2">Chromosome</location>
    </subcellularLocation>
    <subcellularLocation>
        <location evidence="1">Nucleus</location>
    </subcellularLocation>
</comment>
<feature type="compositionally biased region" description="Basic and acidic residues" evidence="8">
    <location>
        <begin position="811"/>
        <end position="824"/>
    </location>
</feature>
<sequence>MWILEHDGDLFGGKRVWLKPGSQQIFGRTKPPERSNADGHIYYINDKKVSRQHITISVSTVKPGDGTKPHSKSELQIIETSKFGTSIDGEERFKQGTRTLTKNEHTIQLGSWDQLLRVKWQPVTFTFSFTSKEYKNNNNPLASVQARLEPLDIKIATDYVVGQTTHVVVAKRNTPKGLQALINAKYIVTTAFVNAVVQAASAQILDVDNYIPSAFELDFDTNWPNELEYLPLPGQEPVPRSKDFFKPKIERGEIFSGYTFVFCDEGQIENLSGPIYTGGGKALLYNLIWGQTTVEEFVQYVRNIAGKKGVGHSQGQNDGKGVVVVRFTQPETDDWSRDFIQSVDLALNQRSINQNEFLDVILINDAQSLRKELEEDMEISPVVPATSKTGTLTKTKPAGPNNTVISPPEPPKSIEPPATKRRARRDITTSRFKGFDQFDDFDPPGVPKSQLYSDNMRMEDVAELEPSENLHEDLRSNSAAETQLQLSTKFRKRRSSFSDNSAKSPGHIDDLFPAAAAMKRRRVEAARLTTTSTSHGPEIDGEKPKGKAAIVLERLRKAEKKERQVDVLEVACSRRVAEEEAARLDAESLRTAMEGMDVSAMRNLAHVEEMDVRPRVDPSVSHGADRDRRWDERWNGRKNFKRFKKHGGAGAPIQSHKVIVQLEEVRKKDFGIGEEHWLESGEKGGDSVHETQRSVRGRGRDGDVDDFEELSFTRRRNTVRRAVVKESGDEGEPTLPEEIIEPPRNRRLVERVGETQGRQSGMQTQTQTQTQSQTTQIEKETPITGPRSKRAAVSVAENPPPVKRTRGPPPRNDKNDSGDDEKQFRFRRRRI</sequence>
<keyword evidence="3" id="KW-0158">Chromosome</keyword>
<organism evidence="10 11">
    <name type="scientific">Glonium stellatum</name>
    <dbReference type="NCBI Taxonomy" id="574774"/>
    <lineage>
        <taxon>Eukaryota</taxon>
        <taxon>Fungi</taxon>
        <taxon>Dikarya</taxon>
        <taxon>Ascomycota</taxon>
        <taxon>Pezizomycotina</taxon>
        <taxon>Dothideomycetes</taxon>
        <taxon>Pleosporomycetidae</taxon>
        <taxon>Gloniales</taxon>
        <taxon>Gloniaceae</taxon>
        <taxon>Glonium</taxon>
    </lineage>
</organism>
<feature type="compositionally biased region" description="Basic and acidic residues" evidence="8">
    <location>
        <begin position="676"/>
        <end position="702"/>
    </location>
</feature>
<evidence type="ECO:0000313" key="10">
    <source>
        <dbReference type="EMBL" id="OCL13684.1"/>
    </source>
</evidence>
<feature type="compositionally biased region" description="Basic and acidic residues" evidence="8">
    <location>
        <begin position="741"/>
        <end position="753"/>
    </location>
</feature>
<reference evidence="10 11" key="1">
    <citation type="journal article" date="2016" name="Nat. Commun.">
        <title>Ectomycorrhizal ecology is imprinted in the genome of the dominant symbiotic fungus Cenococcum geophilum.</title>
        <authorList>
            <consortium name="DOE Joint Genome Institute"/>
            <person name="Peter M."/>
            <person name="Kohler A."/>
            <person name="Ohm R.A."/>
            <person name="Kuo A."/>
            <person name="Krutzmann J."/>
            <person name="Morin E."/>
            <person name="Arend M."/>
            <person name="Barry K.W."/>
            <person name="Binder M."/>
            <person name="Choi C."/>
            <person name="Clum A."/>
            <person name="Copeland A."/>
            <person name="Grisel N."/>
            <person name="Haridas S."/>
            <person name="Kipfer T."/>
            <person name="LaButti K."/>
            <person name="Lindquist E."/>
            <person name="Lipzen A."/>
            <person name="Maire R."/>
            <person name="Meier B."/>
            <person name="Mihaltcheva S."/>
            <person name="Molinier V."/>
            <person name="Murat C."/>
            <person name="Poggeler S."/>
            <person name="Quandt C.A."/>
            <person name="Sperisen C."/>
            <person name="Tritt A."/>
            <person name="Tisserant E."/>
            <person name="Crous P.W."/>
            <person name="Henrissat B."/>
            <person name="Nehls U."/>
            <person name="Egli S."/>
            <person name="Spatafora J.W."/>
            <person name="Grigoriev I.V."/>
            <person name="Martin F.M."/>
        </authorList>
    </citation>
    <scope>NUCLEOTIDE SEQUENCE [LARGE SCALE GENOMIC DNA]</scope>
    <source>
        <strain evidence="10 11">CBS 207.34</strain>
    </source>
</reference>
<dbReference type="Pfam" id="PF16508">
    <property type="entry name" value="NIBRIN_BRCT_II"/>
    <property type="match status" value="1"/>
</dbReference>
<evidence type="ECO:0000256" key="7">
    <source>
        <dbReference type="ARBA" id="ARBA00044757"/>
    </source>
</evidence>
<evidence type="ECO:0000256" key="5">
    <source>
        <dbReference type="ARBA" id="ARBA00023204"/>
    </source>
</evidence>
<dbReference type="PROSITE" id="PS50006">
    <property type="entry name" value="FHA_DOMAIN"/>
    <property type="match status" value="1"/>
</dbReference>
<dbReference type="InterPro" id="IPR032429">
    <property type="entry name" value="Nibrin_BRCT2"/>
</dbReference>
<dbReference type="InterPro" id="IPR000253">
    <property type="entry name" value="FHA_dom"/>
</dbReference>
<dbReference type="AlphaFoldDB" id="A0A8E2JYC4"/>
<evidence type="ECO:0000256" key="4">
    <source>
        <dbReference type="ARBA" id="ARBA00022763"/>
    </source>
</evidence>
<dbReference type="Proteomes" id="UP000250140">
    <property type="component" value="Unassembled WGS sequence"/>
</dbReference>